<accession>A0A372EK08</accession>
<protein>
    <submittedName>
        <fullName evidence="1">Carboxymuconolactone decarboxylase family protein</fullName>
    </submittedName>
</protein>
<dbReference type="Proteomes" id="UP000261931">
    <property type="component" value="Unassembled WGS sequence"/>
</dbReference>
<name>A0A372EK08_9BURK</name>
<sequence length="197" mass="21520">MNVHTAARIVPLHENDPRSQDPVLEELVDFVGYRPNALLTMARKPGVVPALLKLLGVTLRGDGLLTEPLRFLVAAEAARGARCRYTTTHLVHAAHHLGIGWDKLAALPSYLDDPRYTGQERKALAIATAGGTLPVREPAQAIGQARQVFTEEEVVEIVSCVAMVGWFNRWNGLMGSVLEPVPSEALAHVPWLKNLEV</sequence>
<dbReference type="PANTHER" id="PTHR35446:SF2">
    <property type="entry name" value="CARBOXYMUCONOLACTONE DECARBOXYLASE-LIKE DOMAIN-CONTAINING PROTEIN"/>
    <property type="match status" value="1"/>
</dbReference>
<gene>
    <name evidence="1" type="ORF">DY262_09745</name>
</gene>
<dbReference type="SUPFAM" id="SSF69118">
    <property type="entry name" value="AhpD-like"/>
    <property type="match status" value="1"/>
</dbReference>
<dbReference type="RefSeq" id="WP_070400762.1">
    <property type="nucleotide sequence ID" value="NZ_JBBCKC010000070.1"/>
</dbReference>
<dbReference type="EMBL" id="QVLS01000005">
    <property type="protein sequence ID" value="RFP79254.1"/>
    <property type="molecule type" value="Genomic_DNA"/>
</dbReference>
<reference evidence="1 2" key="1">
    <citation type="submission" date="2018-08" db="EMBL/GenBank/DDBJ databases">
        <title>Hydrogenophaga sp. LA-38 isolated from sludge.</title>
        <authorList>
            <person name="Im W.-T."/>
        </authorList>
    </citation>
    <scope>NUCLEOTIDE SEQUENCE [LARGE SCALE GENOMIC DNA]</scope>
    <source>
        <strain evidence="1 2">LA-38</strain>
    </source>
</reference>
<comment type="caution">
    <text evidence="1">The sequence shown here is derived from an EMBL/GenBank/DDBJ whole genome shotgun (WGS) entry which is preliminary data.</text>
</comment>
<proteinExistence type="predicted"/>
<keyword evidence="2" id="KW-1185">Reference proteome</keyword>
<organism evidence="1 2">
    <name type="scientific">Hydrogenophaga borbori</name>
    <dbReference type="NCBI Taxonomy" id="2294117"/>
    <lineage>
        <taxon>Bacteria</taxon>
        <taxon>Pseudomonadati</taxon>
        <taxon>Pseudomonadota</taxon>
        <taxon>Betaproteobacteria</taxon>
        <taxon>Burkholderiales</taxon>
        <taxon>Comamonadaceae</taxon>
        <taxon>Hydrogenophaga</taxon>
    </lineage>
</organism>
<dbReference type="AlphaFoldDB" id="A0A372EK08"/>
<evidence type="ECO:0000313" key="2">
    <source>
        <dbReference type="Proteomes" id="UP000261931"/>
    </source>
</evidence>
<dbReference type="Gene3D" id="1.20.1290.10">
    <property type="entry name" value="AhpD-like"/>
    <property type="match status" value="1"/>
</dbReference>
<dbReference type="PANTHER" id="PTHR35446">
    <property type="entry name" value="SI:CH211-175M2.5"/>
    <property type="match status" value="1"/>
</dbReference>
<dbReference type="InterPro" id="IPR029032">
    <property type="entry name" value="AhpD-like"/>
</dbReference>
<evidence type="ECO:0000313" key="1">
    <source>
        <dbReference type="EMBL" id="RFP79254.1"/>
    </source>
</evidence>